<proteinExistence type="predicted"/>
<dbReference type="Gene3D" id="3.40.50.300">
    <property type="entry name" value="P-loop containing nucleotide triphosphate hydrolases"/>
    <property type="match status" value="1"/>
</dbReference>
<organism evidence="6 7">
    <name type="scientific">Aedoeadaptatus ivorii</name>
    <dbReference type="NCBI Taxonomy" id="54006"/>
    <lineage>
        <taxon>Bacteria</taxon>
        <taxon>Bacillati</taxon>
        <taxon>Bacillota</taxon>
        <taxon>Tissierellia</taxon>
        <taxon>Tissierellales</taxon>
        <taxon>Peptoniphilaceae</taxon>
        <taxon>Aedoeadaptatus</taxon>
    </lineage>
</organism>
<evidence type="ECO:0000256" key="2">
    <source>
        <dbReference type="ARBA" id="ARBA00023134"/>
    </source>
</evidence>
<dbReference type="InterPro" id="IPR027417">
    <property type="entry name" value="P-loop_NTPase"/>
</dbReference>
<gene>
    <name evidence="6" type="primary">mnmE_1</name>
    <name evidence="6" type="ORF">NCTC13079_00532</name>
</gene>
<feature type="domain" description="Hydrogen maturase F dimerization" evidence="4">
    <location>
        <begin position="142"/>
        <end position="240"/>
    </location>
</feature>
<dbReference type="Gene3D" id="3.40.50.11420">
    <property type="match status" value="1"/>
</dbReference>
<dbReference type="InterPro" id="IPR005225">
    <property type="entry name" value="Small_GTP-bd"/>
</dbReference>
<dbReference type="Pfam" id="PF18133">
    <property type="entry name" value="HydF_tetramer"/>
    <property type="match status" value="1"/>
</dbReference>
<feature type="domain" description="G" evidence="3">
    <location>
        <begin position="10"/>
        <end position="96"/>
    </location>
</feature>
<evidence type="ECO:0000259" key="3">
    <source>
        <dbReference type="Pfam" id="PF01926"/>
    </source>
</evidence>
<dbReference type="PANTHER" id="PTHR42714:SF6">
    <property type="entry name" value="TRANSLATION INITIATION FACTOR IF-2"/>
    <property type="match status" value="1"/>
</dbReference>
<sequence length="360" mass="39588">METQKGLRLHIGIFGATNSGKSTLMNLLTGQKTSMVSDLPGTTTDPVYKNMEIDGLGPVTLIDTAGFSDATALGNERMRRTVKVLDEIDAAIVLGEGAPEIRAALLEKKIPVLALSWPFEARDTILQRIRNLFKEKERAPRLLEGIASPGDHLLLIMPQDESAPRGRLILPQVQTLREILDTQLTATVATPETMEAAIERMADPPDWIVTDSQVFAEVFAKKPEGTKITSFSILFARAKGDIERMVVGARTLDSLTESSRILISEACTHAPKEEDIGRVKIPRLLRKKIGERLCIDFSRGIDFPEDVASYDLIVMCGSCMFQRPVVQARIEAAVRAGVPVTNYGILIAALRGILDDVDWR</sequence>
<evidence type="ECO:0000259" key="4">
    <source>
        <dbReference type="Pfam" id="PF18128"/>
    </source>
</evidence>
<dbReference type="EC" id="3.6.-.-" evidence="6"/>
<dbReference type="GO" id="GO:0016787">
    <property type="term" value="F:hydrolase activity"/>
    <property type="evidence" value="ECO:0007669"/>
    <property type="project" value="UniProtKB-KW"/>
</dbReference>
<dbReference type="Proteomes" id="UP000269544">
    <property type="component" value="Chromosome"/>
</dbReference>
<dbReference type="SUPFAM" id="SSF52540">
    <property type="entry name" value="P-loop containing nucleoside triphosphate hydrolases"/>
    <property type="match status" value="1"/>
</dbReference>
<dbReference type="Gene3D" id="3.40.50.11410">
    <property type="match status" value="1"/>
</dbReference>
<keyword evidence="6" id="KW-0378">Hydrolase</keyword>
<dbReference type="InterPro" id="IPR006073">
    <property type="entry name" value="GTP-bd"/>
</dbReference>
<dbReference type="InterPro" id="IPR041606">
    <property type="entry name" value="HydF_dimer"/>
</dbReference>
<dbReference type="NCBIfam" id="TIGR00231">
    <property type="entry name" value="small_GTP"/>
    <property type="match status" value="1"/>
</dbReference>
<dbReference type="PANTHER" id="PTHR42714">
    <property type="entry name" value="TRNA MODIFICATION GTPASE GTPBP3"/>
    <property type="match status" value="1"/>
</dbReference>
<dbReference type="GO" id="GO:0030488">
    <property type="term" value="P:tRNA methylation"/>
    <property type="evidence" value="ECO:0007669"/>
    <property type="project" value="TreeGrafter"/>
</dbReference>
<keyword evidence="1" id="KW-0547">Nucleotide-binding</keyword>
<dbReference type="OrthoDB" id="9811338at2"/>
<reference evidence="6 7" key="1">
    <citation type="submission" date="2018-12" db="EMBL/GenBank/DDBJ databases">
        <authorList>
            <consortium name="Pathogen Informatics"/>
        </authorList>
    </citation>
    <scope>NUCLEOTIDE SEQUENCE [LARGE SCALE GENOMIC DNA]</scope>
    <source>
        <strain evidence="6 7">NCTC13079</strain>
    </source>
</reference>
<dbReference type="Pfam" id="PF01926">
    <property type="entry name" value="MMR_HSR1"/>
    <property type="match status" value="1"/>
</dbReference>
<dbReference type="GO" id="GO:0005737">
    <property type="term" value="C:cytoplasm"/>
    <property type="evidence" value="ECO:0007669"/>
    <property type="project" value="TreeGrafter"/>
</dbReference>
<evidence type="ECO:0000259" key="5">
    <source>
        <dbReference type="Pfam" id="PF18133"/>
    </source>
</evidence>
<keyword evidence="7" id="KW-1185">Reference proteome</keyword>
<dbReference type="GO" id="GO:0005525">
    <property type="term" value="F:GTP binding"/>
    <property type="evidence" value="ECO:0007669"/>
    <property type="project" value="UniProtKB-KW"/>
</dbReference>
<dbReference type="Pfam" id="PF18128">
    <property type="entry name" value="HydF_dimer"/>
    <property type="match status" value="1"/>
</dbReference>
<dbReference type="RefSeq" id="WP_126464981.1">
    <property type="nucleotide sequence ID" value="NZ_LR134523.1"/>
</dbReference>
<dbReference type="InterPro" id="IPR040644">
    <property type="entry name" value="HydF_tetramer"/>
</dbReference>
<keyword evidence="2" id="KW-0342">GTP-binding</keyword>
<evidence type="ECO:0000256" key="1">
    <source>
        <dbReference type="ARBA" id="ARBA00022741"/>
    </source>
</evidence>
<evidence type="ECO:0000313" key="7">
    <source>
        <dbReference type="Proteomes" id="UP000269544"/>
    </source>
</evidence>
<dbReference type="CDD" id="cd00880">
    <property type="entry name" value="Era_like"/>
    <property type="match status" value="1"/>
</dbReference>
<protein>
    <submittedName>
        <fullName evidence="6">tRNA modification GTPase MnmE</fullName>
        <ecNumber evidence="6">3.6.-.-</ecNumber>
    </submittedName>
</protein>
<dbReference type="AlphaFoldDB" id="A0A3S4YKF1"/>
<dbReference type="EMBL" id="LR134523">
    <property type="protein sequence ID" value="VEJ35143.1"/>
    <property type="molecule type" value="Genomic_DNA"/>
</dbReference>
<evidence type="ECO:0000313" key="6">
    <source>
        <dbReference type="EMBL" id="VEJ35143.1"/>
    </source>
</evidence>
<dbReference type="GO" id="GO:0002098">
    <property type="term" value="P:tRNA wobble uridine modification"/>
    <property type="evidence" value="ECO:0007669"/>
    <property type="project" value="TreeGrafter"/>
</dbReference>
<feature type="domain" description="Hydrogen maturase F tetramerization" evidence="5">
    <location>
        <begin position="244"/>
        <end position="355"/>
    </location>
</feature>
<accession>A0A3S4YKF1</accession>
<name>A0A3S4YKF1_9FIRM</name>
<dbReference type="KEGG" id="piv:NCTC13079_00532"/>